<proteinExistence type="predicted"/>
<keyword evidence="6" id="KW-1185">Reference proteome</keyword>
<dbReference type="Proteomes" id="UP001237156">
    <property type="component" value="Unassembled WGS sequence"/>
</dbReference>
<organism evidence="5 6">
    <name type="scientific">Ottowia cancrivicina</name>
    <dbReference type="NCBI Taxonomy" id="3040346"/>
    <lineage>
        <taxon>Bacteria</taxon>
        <taxon>Pseudomonadati</taxon>
        <taxon>Pseudomonadota</taxon>
        <taxon>Betaproteobacteria</taxon>
        <taxon>Burkholderiales</taxon>
        <taxon>Comamonadaceae</taxon>
        <taxon>Ottowia</taxon>
    </lineage>
</organism>
<keyword evidence="2" id="KW-0238">DNA-binding</keyword>
<dbReference type="GO" id="GO:0005829">
    <property type="term" value="C:cytosol"/>
    <property type="evidence" value="ECO:0007669"/>
    <property type="project" value="TreeGrafter"/>
</dbReference>
<dbReference type="SUPFAM" id="SSF54909">
    <property type="entry name" value="Dimeric alpha+beta barrel"/>
    <property type="match status" value="1"/>
</dbReference>
<dbReference type="RefSeq" id="WP_279524943.1">
    <property type="nucleotide sequence ID" value="NZ_JARVII010000025.1"/>
</dbReference>
<dbReference type="InterPro" id="IPR036390">
    <property type="entry name" value="WH_DNA-bd_sf"/>
</dbReference>
<evidence type="ECO:0000313" key="5">
    <source>
        <dbReference type="EMBL" id="MDG9700163.1"/>
    </source>
</evidence>
<protein>
    <submittedName>
        <fullName evidence="5">Lrp/AsnC family transcriptional regulator</fullName>
    </submittedName>
</protein>
<comment type="caution">
    <text evidence="5">The sequence shown here is derived from an EMBL/GenBank/DDBJ whole genome shotgun (WGS) entry which is preliminary data.</text>
</comment>
<dbReference type="InterPro" id="IPR019887">
    <property type="entry name" value="Tscrpt_reg_AsnC/Lrp_C"/>
</dbReference>
<dbReference type="Pfam" id="PF13404">
    <property type="entry name" value="HTH_AsnC-type"/>
    <property type="match status" value="1"/>
</dbReference>
<dbReference type="Gene3D" id="3.30.70.920">
    <property type="match status" value="1"/>
</dbReference>
<dbReference type="SMART" id="SM00344">
    <property type="entry name" value="HTH_ASNC"/>
    <property type="match status" value="1"/>
</dbReference>
<dbReference type="PANTHER" id="PTHR30154">
    <property type="entry name" value="LEUCINE-RESPONSIVE REGULATORY PROTEIN"/>
    <property type="match status" value="1"/>
</dbReference>
<dbReference type="InterPro" id="IPR036388">
    <property type="entry name" value="WH-like_DNA-bd_sf"/>
</dbReference>
<dbReference type="PANTHER" id="PTHR30154:SF34">
    <property type="entry name" value="TRANSCRIPTIONAL REGULATOR AZLB"/>
    <property type="match status" value="1"/>
</dbReference>
<dbReference type="InterPro" id="IPR019888">
    <property type="entry name" value="Tscrpt_reg_AsnC-like"/>
</dbReference>
<dbReference type="EMBL" id="JARVII010000025">
    <property type="protein sequence ID" value="MDG9700163.1"/>
    <property type="molecule type" value="Genomic_DNA"/>
</dbReference>
<name>A0AAW6RMB7_9BURK</name>
<dbReference type="InterPro" id="IPR011008">
    <property type="entry name" value="Dimeric_a/b-barrel"/>
</dbReference>
<dbReference type="PROSITE" id="PS50956">
    <property type="entry name" value="HTH_ASNC_2"/>
    <property type="match status" value="1"/>
</dbReference>
<keyword evidence="1" id="KW-0805">Transcription regulation</keyword>
<gene>
    <name evidence="5" type="ORF">QB898_10665</name>
</gene>
<evidence type="ECO:0000256" key="2">
    <source>
        <dbReference type="ARBA" id="ARBA00023125"/>
    </source>
</evidence>
<dbReference type="AlphaFoldDB" id="A0AAW6RMB7"/>
<keyword evidence="3" id="KW-0804">Transcription</keyword>
<feature type="domain" description="HTH asnC-type" evidence="4">
    <location>
        <begin position="6"/>
        <end position="73"/>
    </location>
</feature>
<reference evidence="5 6" key="1">
    <citation type="submission" date="2023-04" db="EMBL/GenBank/DDBJ databases">
        <title>Ottowia paracancer sp. nov., isolated from human stomach.</title>
        <authorList>
            <person name="Song Y."/>
        </authorList>
    </citation>
    <scope>NUCLEOTIDE SEQUENCE [LARGE SCALE GENOMIC DNA]</scope>
    <source>
        <strain evidence="5 6">10c7w1</strain>
    </source>
</reference>
<dbReference type="InterPro" id="IPR000485">
    <property type="entry name" value="AsnC-type_HTH_dom"/>
</dbReference>
<evidence type="ECO:0000313" key="6">
    <source>
        <dbReference type="Proteomes" id="UP001237156"/>
    </source>
</evidence>
<dbReference type="Gene3D" id="1.10.10.10">
    <property type="entry name" value="Winged helix-like DNA-binding domain superfamily/Winged helix DNA-binding domain"/>
    <property type="match status" value="1"/>
</dbReference>
<dbReference type="PRINTS" id="PR00033">
    <property type="entry name" value="HTHASNC"/>
</dbReference>
<evidence type="ECO:0000259" key="4">
    <source>
        <dbReference type="PROSITE" id="PS50956"/>
    </source>
</evidence>
<dbReference type="GO" id="GO:0043565">
    <property type="term" value="F:sequence-specific DNA binding"/>
    <property type="evidence" value="ECO:0007669"/>
    <property type="project" value="InterPro"/>
</dbReference>
<evidence type="ECO:0000256" key="1">
    <source>
        <dbReference type="ARBA" id="ARBA00023015"/>
    </source>
</evidence>
<sequence length="167" mass="18867">MEETELDAVDWALLDALQQDAALSNQALAARVHVSPPTALRRVRRLHELGLIERQVAVLNEDAVARRLGHGLSVIAEVSLDRQGSEWLDAFERRAVQEAAVQQCWRVSPGPDFVLVLRVRDMSGWHALAQRLFTQDANVRNVKTFFAVHRGKFETRLPLDKEKEAGR</sequence>
<dbReference type="SUPFAM" id="SSF46785">
    <property type="entry name" value="Winged helix' DNA-binding domain"/>
    <property type="match status" value="1"/>
</dbReference>
<dbReference type="GO" id="GO:0043200">
    <property type="term" value="P:response to amino acid"/>
    <property type="evidence" value="ECO:0007669"/>
    <property type="project" value="TreeGrafter"/>
</dbReference>
<accession>A0AAW6RMB7</accession>
<dbReference type="Pfam" id="PF01037">
    <property type="entry name" value="AsnC_trans_reg"/>
    <property type="match status" value="1"/>
</dbReference>
<evidence type="ECO:0000256" key="3">
    <source>
        <dbReference type="ARBA" id="ARBA00023163"/>
    </source>
</evidence>